<evidence type="ECO:0000313" key="2">
    <source>
        <dbReference type="EMBL" id="KIM89510.1"/>
    </source>
</evidence>
<proteinExistence type="predicted"/>
<dbReference type="HOGENOM" id="CLU_1332373_0_0_1"/>
<evidence type="ECO:0000256" key="1">
    <source>
        <dbReference type="SAM" id="MobiDB-lite"/>
    </source>
</evidence>
<organism evidence="2 3">
    <name type="scientific">Piloderma croceum (strain F 1598)</name>
    <dbReference type="NCBI Taxonomy" id="765440"/>
    <lineage>
        <taxon>Eukaryota</taxon>
        <taxon>Fungi</taxon>
        <taxon>Dikarya</taxon>
        <taxon>Basidiomycota</taxon>
        <taxon>Agaricomycotina</taxon>
        <taxon>Agaricomycetes</taxon>
        <taxon>Agaricomycetidae</taxon>
        <taxon>Atheliales</taxon>
        <taxon>Atheliaceae</taxon>
        <taxon>Piloderma</taxon>
    </lineage>
</organism>
<dbReference type="AlphaFoldDB" id="A0A0C3FZ00"/>
<feature type="compositionally biased region" description="Polar residues" evidence="1">
    <location>
        <begin position="71"/>
        <end position="83"/>
    </location>
</feature>
<dbReference type="InParanoid" id="A0A0C3FZ00"/>
<name>A0A0C3FZ00_PILCF</name>
<feature type="compositionally biased region" description="Polar residues" evidence="1">
    <location>
        <begin position="99"/>
        <end position="119"/>
    </location>
</feature>
<sequence>MNIDMEHRSSHGHVPFAYLRQSSEEEEGTLSHATGEVEKTVGISPSADDFSAFETPFMAPIHQLQAGPPKSQFTFPSSDTHATPSRFPATPMCTHAPTLENNYGTTPENSSPPSRSSLHQYETNISFGHTQSSLSPSHQQYLSIHTPALTPKNSFRNEIDDINSELRSSGSDLVSLTLQALATEEDTFTAAIMLVVLSKVGFIWDY</sequence>
<protein>
    <submittedName>
        <fullName evidence="2">Uncharacterized protein</fullName>
    </submittedName>
</protein>
<keyword evidence="3" id="KW-1185">Reference proteome</keyword>
<gene>
    <name evidence="2" type="ORF">PILCRDRAFT_227264</name>
</gene>
<reference evidence="3" key="2">
    <citation type="submission" date="2015-01" db="EMBL/GenBank/DDBJ databases">
        <title>Evolutionary Origins and Diversification of the Mycorrhizal Mutualists.</title>
        <authorList>
            <consortium name="DOE Joint Genome Institute"/>
            <consortium name="Mycorrhizal Genomics Consortium"/>
            <person name="Kohler A."/>
            <person name="Kuo A."/>
            <person name="Nagy L.G."/>
            <person name="Floudas D."/>
            <person name="Copeland A."/>
            <person name="Barry K.W."/>
            <person name="Cichocki N."/>
            <person name="Veneault-Fourrey C."/>
            <person name="LaButti K."/>
            <person name="Lindquist E.A."/>
            <person name="Lipzen A."/>
            <person name="Lundell T."/>
            <person name="Morin E."/>
            <person name="Murat C."/>
            <person name="Riley R."/>
            <person name="Ohm R."/>
            <person name="Sun H."/>
            <person name="Tunlid A."/>
            <person name="Henrissat B."/>
            <person name="Grigoriev I.V."/>
            <person name="Hibbett D.S."/>
            <person name="Martin F."/>
        </authorList>
    </citation>
    <scope>NUCLEOTIDE SEQUENCE [LARGE SCALE GENOMIC DNA]</scope>
    <source>
        <strain evidence="3">F 1598</strain>
    </source>
</reference>
<reference evidence="2 3" key="1">
    <citation type="submission" date="2014-04" db="EMBL/GenBank/DDBJ databases">
        <authorList>
            <consortium name="DOE Joint Genome Institute"/>
            <person name="Kuo A."/>
            <person name="Tarkka M."/>
            <person name="Buscot F."/>
            <person name="Kohler A."/>
            <person name="Nagy L.G."/>
            <person name="Floudas D."/>
            <person name="Copeland A."/>
            <person name="Barry K.W."/>
            <person name="Cichocki N."/>
            <person name="Veneault-Fourrey C."/>
            <person name="LaButti K."/>
            <person name="Lindquist E.A."/>
            <person name="Lipzen A."/>
            <person name="Lundell T."/>
            <person name="Morin E."/>
            <person name="Murat C."/>
            <person name="Sun H."/>
            <person name="Tunlid A."/>
            <person name="Henrissat B."/>
            <person name="Grigoriev I.V."/>
            <person name="Hibbett D.S."/>
            <person name="Martin F."/>
            <person name="Nordberg H.P."/>
            <person name="Cantor M.N."/>
            <person name="Hua S.X."/>
        </authorList>
    </citation>
    <scope>NUCLEOTIDE SEQUENCE [LARGE SCALE GENOMIC DNA]</scope>
    <source>
        <strain evidence="2 3">F 1598</strain>
    </source>
</reference>
<dbReference type="Proteomes" id="UP000054166">
    <property type="component" value="Unassembled WGS sequence"/>
</dbReference>
<feature type="region of interest" description="Disordered" evidence="1">
    <location>
        <begin position="64"/>
        <end position="119"/>
    </location>
</feature>
<evidence type="ECO:0000313" key="3">
    <source>
        <dbReference type="Proteomes" id="UP000054166"/>
    </source>
</evidence>
<dbReference type="EMBL" id="KN832975">
    <property type="protein sequence ID" value="KIM89510.1"/>
    <property type="molecule type" value="Genomic_DNA"/>
</dbReference>
<accession>A0A0C3FZ00</accession>